<dbReference type="AlphaFoldDB" id="A0A4Q7VLM6"/>
<keyword evidence="1" id="KW-0812">Transmembrane</keyword>
<dbReference type="OrthoDB" id="8441457at2"/>
<protein>
    <submittedName>
        <fullName evidence="2">Uncharacterized protein</fullName>
    </submittedName>
</protein>
<evidence type="ECO:0000313" key="3">
    <source>
        <dbReference type="Proteomes" id="UP000293562"/>
    </source>
</evidence>
<feature type="transmembrane region" description="Helical" evidence="1">
    <location>
        <begin position="141"/>
        <end position="160"/>
    </location>
</feature>
<evidence type="ECO:0000256" key="1">
    <source>
        <dbReference type="SAM" id="Phobius"/>
    </source>
</evidence>
<reference evidence="2 3" key="1">
    <citation type="submission" date="2019-02" db="EMBL/GenBank/DDBJ databases">
        <title>Genomic Encyclopedia of Type Strains, Phase IV (KMG-IV): sequencing the most valuable type-strain genomes for metagenomic binning, comparative biology and taxonomic classification.</title>
        <authorList>
            <person name="Goeker M."/>
        </authorList>
    </citation>
    <scope>NUCLEOTIDE SEQUENCE [LARGE SCALE GENOMIC DNA]</scope>
    <source>
        <strain evidence="2 3">DSM 28825</strain>
    </source>
</reference>
<keyword evidence="3" id="KW-1185">Reference proteome</keyword>
<feature type="transmembrane region" description="Helical" evidence="1">
    <location>
        <begin position="66"/>
        <end position="90"/>
    </location>
</feature>
<dbReference type="InterPro" id="IPR046737">
    <property type="entry name" value="DUF6629"/>
</dbReference>
<dbReference type="Proteomes" id="UP000293562">
    <property type="component" value="Unassembled WGS sequence"/>
</dbReference>
<name>A0A4Q7VLM6_9BACT</name>
<comment type="caution">
    <text evidence="2">The sequence shown here is derived from an EMBL/GenBank/DDBJ whole genome shotgun (WGS) entry which is preliminary data.</text>
</comment>
<proteinExistence type="predicted"/>
<dbReference type="EMBL" id="SHKN01000001">
    <property type="protein sequence ID" value="RZT97173.1"/>
    <property type="molecule type" value="Genomic_DNA"/>
</dbReference>
<evidence type="ECO:0000313" key="2">
    <source>
        <dbReference type="EMBL" id="RZT97173.1"/>
    </source>
</evidence>
<feature type="transmembrane region" description="Helical" evidence="1">
    <location>
        <begin position="32"/>
        <end position="54"/>
    </location>
</feature>
<feature type="transmembrane region" description="Helical" evidence="1">
    <location>
        <begin position="189"/>
        <end position="207"/>
    </location>
</feature>
<feature type="transmembrane region" description="Helical" evidence="1">
    <location>
        <begin position="102"/>
        <end position="121"/>
    </location>
</feature>
<accession>A0A4Q7VLM6</accession>
<feature type="transmembrane region" description="Helical" evidence="1">
    <location>
        <begin position="167"/>
        <end position="183"/>
    </location>
</feature>
<dbReference type="Pfam" id="PF20334">
    <property type="entry name" value="DUF6629"/>
    <property type="match status" value="1"/>
</dbReference>
<gene>
    <name evidence="2" type="ORF">EV201_1831</name>
</gene>
<dbReference type="RefSeq" id="WP_130307219.1">
    <property type="nucleotide sequence ID" value="NZ_SHKN01000001.1"/>
</dbReference>
<organism evidence="2 3">
    <name type="scientific">Ancylomarina subtilis</name>
    <dbReference type="NCBI Taxonomy" id="1639035"/>
    <lineage>
        <taxon>Bacteria</taxon>
        <taxon>Pseudomonadati</taxon>
        <taxon>Bacteroidota</taxon>
        <taxon>Bacteroidia</taxon>
        <taxon>Marinilabiliales</taxon>
        <taxon>Marinifilaceae</taxon>
        <taxon>Ancylomarina</taxon>
    </lineage>
</organism>
<sequence>MCFSPEASFAGGIIISTIGVATVKKVHKPSQLVFASIPLFFGIQQIAEGFLWLTLPYSEYEGIQKISAYIFLVMAQLLWPLMIPASVLLMEKDKTREKILKILLALGLSLSLYYAFCLLFFNVNPQIMDYHILYKTDFPKSLRMPAFITYLVVTITPLFVSTVKRTNLLGTLMFLSCLVTALFFTQYLTSVWCFFAALISGVIYWILKDSKRSFIS</sequence>
<keyword evidence="1" id="KW-1133">Transmembrane helix</keyword>
<keyword evidence="1" id="KW-0472">Membrane</keyword>